<reference evidence="1 2" key="1">
    <citation type="journal article" date="2011" name="Genome Res.">
        <title>Phylogeny-wide analysis of social amoeba genomes highlights ancient origins for complex intercellular communication.</title>
        <authorList>
            <person name="Heidel A.J."/>
            <person name="Lawal H.M."/>
            <person name="Felder M."/>
            <person name="Schilde C."/>
            <person name="Helps N.R."/>
            <person name="Tunggal B."/>
            <person name="Rivero F."/>
            <person name="John U."/>
            <person name="Schleicher M."/>
            <person name="Eichinger L."/>
            <person name="Platzer M."/>
            <person name="Noegel A.A."/>
            <person name="Schaap P."/>
            <person name="Gloeckner G."/>
        </authorList>
    </citation>
    <scope>NUCLEOTIDE SEQUENCE [LARGE SCALE GENOMIC DNA]</scope>
    <source>
        <strain evidence="2">ATCC 26659 / Pp 5 / PN500</strain>
    </source>
</reference>
<dbReference type="RefSeq" id="XP_020432534.1">
    <property type="nucleotide sequence ID" value="XM_020578086.1"/>
</dbReference>
<dbReference type="GeneID" id="31362729"/>
<dbReference type="AlphaFoldDB" id="D3BET3"/>
<dbReference type="Proteomes" id="UP000001396">
    <property type="component" value="Unassembled WGS sequence"/>
</dbReference>
<protein>
    <recommendedName>
        <fullName evidence="3">F-box domain-containing protein</fullName>
    </recommendedName>
</protein>
<dbReference type="EMBL" id="ADBJ01000031">
    <property type="protein sequence ID" value="EFA80414.1"/>
    <property type="molecule type" value="Genomic_DNA"/>
</dbReference>
<evidence type="ECO:0008006" key="3">
    <source>
        <dbReference type="Google" id="ProtNLM"/>
    </source>
</evidence>
<name>D3BET3_HETP5</name>
<gene>
    <name evidence="1" type="ORF">PPL_07248</name>
</gene>
<organism evidence="1 2">
    <name type="scientific">Heterostelium pallidum (strain ATCC 26659 / Pp 5 / PN500)</name>
    <name type="common">Cellular slime mold</name>
    <name type="synonym">Polysphondylium pallidum</name>
    <dbReference type="NCBI Taxonomy" id="670386"/>
    <lineage>
        <taxon>Eukaryota</taxon>
        <taxon>Amoebozoa</taxon>
        <taxon>Evosea</taxon>
        <taxon>Eumycetozoa</taxon>
        <taxon>Dictyostelia</taxon>
        <taxon>Acytosteliales</taxon>
        <taxon>Acytosteliaceae</taxon>
        <taxon>Heterostelium</taxon>
    </lineage>
</organism>
<dbReference type="InParanoid" id="D3BET3"/>
<accession>D3BET3</accession>
<sequence length="282" mass="32767">MNELDKLPHLIIKYILSYLDSNIDRVCLILASKVWYDDVDRLLFLNDRHLPSLLSYKRQQKQKRVLKHFRNVIDRSMMRKIPIIQYMATNEDEPNQSDLYFDYITNIAWKQLNILTVQSTSTSKLFAICTCLFGTGLPVQSTVATKITSCLASHSENWHNEIAPDCIPATVETLVFGADFNQQLNDSWLNKVKRITLGQGYRQPILSETLPAHLTHIHYQNQHHSTNEQMTLILLDNKQTENKHKFNSTMSNYLILNEQLTSGGYLQTSNLSLLSQFQRFRF</sequence>
<comment type="caution">
    <text evidence="1">The sequence shown here is derived from an EMBL/GenBank/DDBJ whole genome shotgun (WGS) entry which is preliminary data.</text>
</comment>
<evidence type="ECO:0000313" key="2">
    <source>
        <dbReference type="Proteomes" id="UP000001396"/>
    </source>
</evidence>
<evidence type="ECO:0000313" key="1">
    <source>
        <dbReference type="EMBL" id="EFA80414.1"/>
    </source>
</evidence>
<keyword evidence="2" id="KW-1185">Reference proteome</keyword>
<proteinExistence type="predicted"/>